<feature type="region of interest" description="Disordered" evidence="1">
    <location>
        <begin position="148"/>
        <end position="169"/>
    </location>
</feature>
<proteinExistence type="predicted"/>
<gene>
    <name evidence="2" type="ORF">SHERM_10772</name>
</gene>
<name>A0A9N7ME72_STRHE</name>
<reference evidence="2" key="1">
    <citation type="submission" date="2019-12" db="EMBL/GenBank/DDBJ databases">
        <authorList>
            <person name="Scholes J."/>
        </authorList>
    </citation>
    <scope>NUCLEOTIDE SEQUENCE</scope>
</reference>
<evidence type="ECO:0000256" key="1">
    <source>
        <dbReference type="SAM" id="MobiDB-lite"/>
    </source>
</evidence>
<dbReference type="Proteomes" id="UP001153555">
    <property type="component" value="Unassembled WGS sequence"/>
</dbReference>
<evidence type="ECO:0000313" key="2">
    <source>
        <dbReference type="EMBL" id="CAA0808537.1"/>
    </source>
</evidence>
<feature type="compositionally biased region" description="Gly residues" evidence="1">
    <location>
        <begin position="43"/>
        <end position="52"/>
    </location>
</feature>
<evidence type="ECO:0000313" key="3">
    <source>
        <dbReference type="Proteomes" id="UP001153555"/>
    </source>
</evidence>
<dbReference type="EMBL" id="CACSLK010003174">
    <property type="protein sequence ID" value="CAA0808537.1"/>
    <property type="molecule type" value="Genomic_DNA"/>
</dbReference>
<feature type="region of interest" description="Disordered" evidence="1">
    <location>
        <begin position="31"/>
        <end position="109"/>
    </location>
</feature>
<feature type="compositionally biased region" description="Gly residues" evidence="1">
    <location>
        <begin position="64"/>
        <end position="73"/>
    </location>
</feature>
<organism evidence="2 3">
    <name type="scientific">Striga hermonthica</name>
    <name type="common">Purple witchweed</name>
    <name type="synonym">Buchnera hermonthica</name>
    <dbReference type="NCBI Taxonomy" id="68872"/>
    <lineage>
        <taxon>Eukaryota</taxon>
        <taxon>Viridiplantae</taxon>
        <taxon>Streptophyta</taxon>
        <taxon>Embryophyta</taxon>
        <taxon>Tracheophyta</taxon>
        <taxon>Spermatophyta</taxon>
        <taxon>Magnoliopsida</taxon>
        <taxon>eudicotyledons</taxon>
        <taxon>Gunneridae</taxon>
        <taxon>Pentapetalae</taxon>
        <taxon>asterids</taxon>
        <taxon>lamiids</taxon>
        <taxon>Lamiales</taxon>
        <taxon>Orobanchaceae</taxon>
        <taxon>Buchnereae</taxon>
        <taxon>Striga</taxon>
    </lineage>
</organism>
<accession>A0A9N7ME72</accession>
<feature type="compositionally biased region" description="Basic and acidic residues" evidence="1">
    <location>
        <begin position="92"/>
        <end position="103"/>
    </location>
</feature>
<keyword evidence="3" id="KW-1185">Reference proteome</keyword>
<dbReference type="OrthoDB" id="756017at2759"/>
<dbReference type="AlphaFoldDB" id="A0A9N7ME72"/>
<sequence>MFITRKVVLSANPRTYQPSITCFFSTVIKGGTTPEKLNPKGGTLKGSQGGYGVSEPKLNPKGGTLEGSQGGYGVSEPSTTINKAVESPHGGGPHDHRQGKDNDDPAGDVARFVAETTKAGFVGAIETGMKLGDIAKRTADDMWDSARKTAQDLRDTVAAEEKEDRPRGF</sequence>
<comment type="caution">
    <text evidence="2">The sequence shown here is derived from an EMBL/GenBank/DDBJ whole genome shotgun (WGS) entry which is preliminary data.</text>
</comment>
<protein>
    <submittedName>
        <fullName evidence="2">Uncharacterized protein</fullName>
    </submittedName>
</protein>